<keyword evidence="2" id="KW-1185">Reference proteome</keyword>
<sequence>MLPASARALAVGGTGPPSHPLTGKPPKSGTLALNLARKFAWFQAHSKMKQGGMISRNSRRERYDATKVTMEYLLFRILLLSGLYASLSHSV</sequence>
<protein>
    <submittedName>
        <fullName evidence="1">Uncharacterized protein</fullName>
    </submittedName>
</protein>
<organism evidence="1 2">
    <name type="scientific">Persea americana</name>
    <name type="common">Avocado</name>
    <dbReference type="NCBI Taxonomy" id="3435"/>
    <lineage>
        <taxon>Eukaryota</taxon>
        <taxon>Viridiplantae</taxon>
        <taxon>Streptophyta</taxon>
        <taxon>Embryophyta</taxon>
        <taxon>Tracheophyta</taxon>
        <taxon>Spermatophyta</taxon>
        <taxon>Magnoliopsida</taxon>
        <taxon>Magnoliidae</taxon>
        <taxon>Laurales</taxon>
        <taxon>Lauraceae</taxon>
        <taxon>Persea</taxon>
    </lineage>
</organism>
<name>A0ACC2LB06_PERAE</name>
<dbReference type="EMBL" id="CM056815">
    <property type="protein sequence ID" value="KAJ8630253.1"/>
    <property type="molecule type" value="Genomic_DNA"/>
</dbReference>
<gene>
    <name evidence="1" type="ORF">MRB53_023576</name>
</gene>
<proteinExistence type="predicted"/>
<accession>A0ACC2LB06</accession>
<evidence type="ECO:0000313" key="1">
    <source>
        <dbReference type="EMBL" id="KAJ8630253.1"/>
    </source>
</evidence>
<reference evidence="1 2" key="1">
    <citation type="journal article" date="2022" name="Hortic Res">
        <title>A haplotype resolved chromosomal level avocado genome allows analysis of novel avocado genes.</title>
        <authorList>
            <person name="Nath O."/>
            <person name="Fletcher S.J."/>
            <person name="Hayward A."/>
            <person name="Shaw L.M."/>
            <person name="Masouleh A.K."/>
            <person name="Furtado A."/>
            <person name="Henry R.J."/>
            <person name="Mitter N."/>
        </authorList>
    </citation>
    <scope>NUCLEOTIDE SEQUENCE [LARGE SCALE GENOMIC DNA]</scope>
    <source>
        <strain evidence="2">cv. Hass</strain>
    </source>
</reference>
<dbReference type="Proteomes" id="UP001234297">
    <property type="component" value="Chromosome 7"/>
</dbReference>
<comment type="caution">
    <text evidence="1">The sequence shown here is derived from an EMBL/GenBank/DDBJ whole genome shotgun (WGS) entry which is preliminary data.</text>
</comment>
<evidence type="ECO:0000313" key="2">
    <source>
        <dbReference type="Proteomes" id="UP001234297"/>
    </source>
</evidence>